<sequence length="195" mass="21478">MSMWETWCNFIIELVTLTTQVSMATGMKRYADREEDFSAMQKNILKQLPTSLYTALNALHLDSETTLYVVCPACSFCHRPDAHAISPNSLYPTNCTQLIPGDSGLVCCSAGLLEQCHGGVRPKKPFLLASLPDYLTKSLSNPDIEKLCNQACDDALAQRNAPSTSRTMMGVFDGGFLRDFIGPDGKLFIDRGDKV</sequence>
<dbReference type="RefSeq" id="XP_060324103.1">
    <property type="nucleotide sequence ID" value="XM_060478371.1"/>
</dbReference>
<comment type="caution">
    <text evidence="2">The sequence shown here is derived from an EMBL/GenBank/DDBJ whole genome shotgun (WGS) entry which is preliminary data.</text>
</comment>
<evidence type="ECO:0000313" key="3">
    <source>
        <dbReference type="Proteomes" id="UP001175211"/>
    </source>
</evidence>
<organism evidence="2 3">
    <name type="scientific">Armillaria tabescens</name>
    <name type="common">Ringless honey mushroom</name>
    <name type="synonym">Agaricus tabescens</name>
    <dbReference type="NCBI Taxonomy" id="1929756"/>
    <lineage>
        <taxon>Eukaryota</taxon>
        <taxon>Fungi</taxon>
        <taxon>Dikarya</taxon>
        <taxon>Basidiomycota</taxon>
        <taxon>Agaricomycotina</taxon>
        <taxon>Agaricomycetes</taxon>
        <taxon>Agaricomycetidae</taxon>
        <taxon>Agaricales</taxon>
        <taxon>Marasmiineae</taxon>
        <taxon>Physalacriaceae</taxon>
        <taxon>Desarmillaria</taxon>
    </lineage>
</organism>
<dbReference type="EMBL" id="JAUEPS010000067">
    <property type="protein sequence ID" value="KAK0441764.1"/>
    <property type="molecule type" value="Genomic_DNA"/>
</dbReference>
<proteinExistence type="predicted"/>
<protein>
    <submittedName>
        <fullName evidence="2">Uncharacterized protein</fullName>
    </submittedName>
</protein>
<dbReference type="Proteomes" id="UP001175211">
    <property type="component" value="Unassembled WGS sequence"/>
</dbReference>
<reference evidence="2" key="1">
    <citation type="submission" date="2023-06" db="EMBL/GenBank/DDBJ databases">
        <authorList>
            <consortium name="Lawrence Berkeley National Laboratory"/>
            <person name="Ahrendt S."/>
            <person name="Sahu N."/>
            <person name="Indic B."/>
            <person name="Wong-Bajracharya J."/>
            <person name="Merenyi Z."/>
            <person name="Ke H.-M."/>
            <person name="Monk M."/>
            <person name="Kocsube S."/>
            <person name="Drula E."/>
            <person name="Lipzen A."/>
            <person name="Balint B."/>
            <person name="Henrissat B."/>
            <person name="Andreopoulos B."/>
            <person name="Martin F.M."/>
            <person name="Harder C.B."/>
            <person name="Rigling D."/>
            <person name="Ford K.L."/>
            <person name="Foster G.D."/>
            <person name="Pangilinan J."/>
            <person name="Papanicolaou A."/>
            <person name="Barry K."/>
            <person name="LaButti K."/>
            <person name="Viragh M."/>
            <person name="Koriabine M."/>
            <person name="Yan M."/>
            <person name="Riley R."/>
            <person name="Champramary S."/>
            <person name="Plett K.L."/>
            <person name="Tsai I.J."/>
            <person name="Slot J."/>
            <person name="Sipos G."/>
            <person name="Plett J."/>
            <person name="Nagy L.G."/>
            <person name="Grigoriev I.V."/>
        </authorList>
    </citation>
    <scope>NUCLEOTIDE SEQUENCE</scope>
    <source>
        <strain evidence="2">CCBAS 213</strain>
    </source>
</reference>
<keyword evidence="1" id="KW-0732">Signal</keyword>
<evidence type="ECO:0000313" key="2">
    <source>
        <dbReference type="EMBL" id="KAK0441764.1"/>
    </source>
</evidence>
<keyword evidence="3" id="KW-1185">Reference proteome</keyword>
<feature type="chain" id="PRO_5041234835" evidence="1">
    <location>
        <begin position="27"/>
        <end position="195"/>
    </location>
</feature>
<dbReference type="AlphaFoldDB" id="A0AA39JG32"/>
<name>A0AA39JG32_ARMTA</name>
<dbReference type="GeneID" id="85361919"/>
<gene>
    <name evidence="2" type="ORF">EV420DRAFT_1649876</name>
</gene>
<feature type="signal peptide" evidence="1">
    <location>
        <begin position="1"/>
        <end position="26"/>
    </location>
</feature>
<evidence type="ECO:0000256" key="1">
    <source>
        <dbReference type="SAM" id="SignalP"/>
    </source>
</evidence>
<accession>A0AA39JG32</accession>